<evidence type="ECO:0000313" key="10">
    <source>
        <dbReference type="Proteomes" id="UP000008810"/>
    </source>
</evidence>
<feature type="compositionally biased region" description="Polar residues" evidence="5">
    <location>
        <begin position="132"/>
        <end position="144"/>
    </location>
</feature>
<dbReference type="Pfam" id="PF24662">
    <property type="entry name" value="DUF7650"/>
    <property type="match status" value="1"/>
</dbReference>
<dbReference type="ExpressionAtlas" id="A0A2K2DT27">
    <property type="expression patterns" value="baseline and differential"/>
</dbReference>
<evidence type="ECO:0000256" key="3">
    <source>
        <dbReference type="ARBA" id="ARBA00023163"/>
    </source>
</evidence>
<feature type="compositionally biased region" description="Polar residues" evidence="5">
    <location>
        <begin position="756"/>
        <end position="766"/>
    </location>
</feature>
<feature type="compositionally biased region" description="Basic and acidic residues" evidence="5">
    <location>
        <begin position="882"/>
        <end position="894"/>
    </location>
</feature>
<feature type="compositionally biased region" description="Polar residues" evidence="5">
    <location>
        <begin position="640"/>
        <end position="654"/>
    </location>
</feature>
<dbReference type="STRING" id="15368.A0A2K2DT27"/>
<dbReference type="InterPro" id="IPR056067">
    <property type="entry name" value="DUF7650"/>
</dbReference>
<evidence type="ECO:0000313" key="8">
    <source>
        <dbReference type="EMBL" id="PNT77424.1"/>
    </source>
</evidence>
<name>A0A2K2DT27_BRADI</name>
<dbReference type="InterPro" id="IPR057712">
    <property type="entry name" value="DUF7952"/>
</dbReference>
<keyword evidence="3" id="KW-0804">Transcription</keyword>
<dbReference type="AlphaFoldDB" id="A0A2K2DT27"/>
<keyword evidence="4" id="KW-0539">Nucleus</keyword>
<feature type="region of interest" description="Disordered" evidence="5">
    <location>
        <begin position="109"/>
        <end position="151"/>
    </location>
</feature>
<evidence type="ECO:0000259" key="7">
    <source>
        <dbReference type="Pfam" id="PF25826"/>
    </source>
</evidence>
<dbReference type="PANTHER" id="PTHR13859">
    <property type="entry name" value="ATROPHIN-RELATED"/>
    <property type="match status" value="1"/>
</dbReference>
<keyword evidence="10" id="KW-1185">Reference proteome</keyword>
<dbReference type="EMBL" id="CM000880">
    <property type="protein sequence ID" value="PNT77424.1"/>
    <property type="molecule type" value="Genomic_DNA"/>
</dbReference>
<evidence type="ECO:0000256" key="1">
    <source>
        <dbReference type="ARBA" id="ARBA00004123"/>
    </source>
</evidence>
<sequence>MASSRRSRRRGRKPGHFRDMEMDSLGLEDDGEPQPSLEASLASDVMYDDAPICPCIGSEHQAEIPNLLTVDERRRYMTSSLESMVAGYDYPVMIGLPIPIMWAPSEVHKEEESQAHHSLETEARISSRGEDSQVTSVYPTSNNVSDHDLTWHGPHSVVPVDQMEAGSNQAHHENFDSCSTQEGLNFTNKPMEQQREIDHFTPLPASSSCLWSGIEAECFLLGLYIFGKNLRLVSRFLGNNIGDGLSYYYGKFYKSDAYNRWSECRKARTRRCILGERIFTGWRQHEIISRLKSEVPKEAHDSLVEMFKSFSNEEISLEDFVFTLKSTAGTKAFIEVVGIGKGKHDLTGFVLDSSKPSQVLSVHPDMPTGKDCSSLASEDIIKFLTGDFRRSKTRSNDIFWEAVWPRLLARGWHSEQPNDVRSTKNCLVFLVPGIKKFSRSKLTKGTHYFDSVSDVLKRVAADPVLLELEVGGMDNDGTPEQNGYTDMKVNHDDPLDDYQEVPKFTIIDTTLVQGEEPFCVRELRKLPADANVRFVPSRHSHSTVIVSSSEEQDVDDRSSDDQEDRGQVTAPVNDIEIISASNPVDSFQNMLPASSSSFPVNGHSSNGSSNKTDLTYSFGTKTKTVRRKYLSPVSKRRRLSSCSNDQNSRRSFSFSKGDGLEKEKTKPLSTSLKPAIVDAGGNFQSKTIARCSTKEKPCEQIKIDASNSRTNDRSNGKINMTNLNENRSFECKVDVVPKVHPKFPFTEAKFAKEGEQVSSLAGQTKPVTPIDDKTSVSVCATSSEDHGSMKAVEAPSIPNSKCVRGVPEATGGPASAQPESQVNSRRHGTRNRSPTAKVLEALASGSSGGKRKGEPKSPGTSRPSQRARKSTKDSVCTPTSSDTDKSSMDADAQR</sequence>
<proteinExistence type="predicted"/>
<feature type="region of interest" description="Disordered" evidence="5">
    <location>
        <begin position="537"/>
        <end position="577"/>
    </location>
</feature>
<feature type="compositionally biased region" description="Basic residues" evidence="5">
    <location>
        <begin position="627"/>
        <end position="639"/>
    </location>
</feature>
<reference evidence="8" key="2">
    <citation type="submission" date="2017-06" db="EMBL/GenBank/DDBJ databases">
        <title>WGS assembly of Brachypodium distachyon.</title>
        <authorList>
            <consortium name="The International Brachypodium Initiative"/>
            <person name="Lucas S."/>
            <person name="Harmon-Smith M."/>
            <person name="Lail K."/>
            <person name="Tice H."/>
            <person name="Grimwood J."/>
            <person name="Bruce D."/>
            <person name="Barry K."/>
            <person name="Shu S."/>
            <person name="Lindquist E."/>
            <person name="Wang M."/>
            <person name="Pitluck S."/>
            <person name="Vogel J.P."/>
            <person name="Garvin D.F."/>
            <person name="Mockler T.C."/>
            <person name="Schmutz J."/>
            <person name="Rokhsar D."/>
            <person name="Bevan M.W."/>
        </authorList>
    </citation>
    <scope>NUCLEOTIDE SEQUENCE</scope>
    <source>
        <strain evidence="8">Bd21</strain>
    </source>
</reference>
<dbReference type="EnsemblPlants" id="PNT77424">
    <property type="protein sequence ID" value="PNT77424"/>
    <property type="gene ID" value="BRADI_1g62615v3"/>
</dbReference>
<evidence type="ECO:0000256" key="5">
    <source>
        <dbReference type="SAM" id="MobiDB-lite"/>
    </source>
</evidence>
<reference evidence="8 9" key="1">
    <citation type="journal article" date="2010" name="Nature">
        <title>Genome sequencing and analysis of the model grass Brachypodium distachyon.</title>
        <authorList>
            <consortium name="International Brachypodium Initiative"/>
        </authorList>
    </citation>
    <scope>NUCLEOTIDE SEQUENCE [LARGE SCALE GENOMIC DNA]</scope>
    <source>
        <strain evidence="8 9">Bd21</strain>
    </source>
</reference>
<feature type="region of interest" description="Disordered" evidence="5">
    <location>
        <begin position="1"/>
        <end position="36"/>
    </location>
</feature>
<dbReference type="Pfam" id="PF25826">
    <property type="entry name" value="DUF7952"/>
    <property type="match status" value="1"/>
</dbReference>
<evidence type="ECO:0000256" key="4">
    <source>
        <dbReference type="ARBA" id="ARBA00023242"/>
    </source>
</evidence>
<protein>
    <recommendedName>
        <fullName evidence="11">SANT domain-containing protein</fullName>
    </recommendedName>
</protein>
<feature type="compositionally biased region" description="Basic and acidic residues" evidence="5">
    <location>
        <begin position="555"/>
        <end position="566"/>
    </location>
</feature>
<evidence type="ECO:0000313" key="9">
    <source>
        <dbReference type="EnsemblPlants" id="PNT77424"/>
    </source>
</evidence>
<feature type="domain" description="DUF7952" evidence="7">
    <location>
        <begin position="211"/>
        <end position="340"/>
    </location>
</feature>
<feature type="region of interest" description="Disordered" evidence="5">
    <location>
        <begin position="752"/>
        <end position="894"/>
    </location>
</feature>
<dbReference type="PANTHER" id="PTHR13859:SF21">
    <property type="entry name" value="SANT DOMAIN-CONTAINING PROTEIN"/>
    <property type="match status" value="1"/>
</dbReference>
<accession>A0A2K2DT27</accession>
<gene>
    <name evidence="9" type="primary">LOC100839331</name>
    <name evidence="8" type="ORF">BRADI_1g62615v3</name>
</gene>
<evidence type="ECO:0000259" key="6">
    <source>
        <dbReference type="Pfam" id="PF24662"/>
    </source>
</evidence>
<dbReference type="GeneID" id="100839331"/>
<feature type="compositionally biased region" description="Basic and acidic residues" evidence="5">
    <location>
        <begin position="109"/>
        <end position="131"/>
    </location>
</feature>
<dbReference type="GO" id="GO:0005634">
    <property type="term" value="C:nucleus"/>
    <property type="evidence" value="ECO:0000318"/>
    <property type="project" value="GO_Central"/>
</dbReference>
<dbReference type="Gramene" id="PNT77424">
    <property type="protein sequence ID" value="PNT77424"/>
    <property type="gene ID" value="BRADI_1g62615v3"/>
</dbReference>
<dbReference type="Proteomes" id="UP000008810">
    <property type="component" value="Chromosome 1"/>
</dbReference>
<comment type="subcellular location">
    <subcellularLocation>
        <location evidence="1">Nucleus</location>
    </subcellularLocation>
</comment>
<feature type="region of interest" description="Disordered" evidence="5">
    <location>
        <begin position="627"/>
        <end position="669"/>
    </location>
</feature>
<organism evidence="8">
    <name type="scientific">Brachypodium distachyon</name>
    <name type="common">Purple false brome</name>
    <name type="synonym">Trachynia distachya</name>
    <dbReference type="NCBI Taxonomy" id="15368"/>
    <lineage>
        <taxon>Eukaryota</taxon>
        <taxon>Viridiplantae</taxon>
        <taxon>Streptophyta</taxon>
        <taxon>Embryophyta</taxon>
        <taxon>Tracheophyta</taxon>
        <taxon>Spermatophyta</taxon>
        <taxon>Magnoliopsida</taxon>
        <taxon>Liliopsida</taxon>
        <taxon>Poales</taxon>
        <taxon>Poaceae</taxon>
        <taxon>BOP clade</taxon>
        <taxon>Pooideae</taxon>
        <taxon>Stipodae</taxon>
        <taxon>Brachypodieae</taxon>
        <taxon>Brachypodium</taxon>
    </lineage>
</organism>
<keyword evidence="2" id="KW-0805">Transcription regulation</keyword>
<evidence type="ECO:0008006" key="11">
    <source>
        <dbReference type="Google" id="ProtNLM"/>
    </source>
</evidence>
<dbReference type="FunCoup" id="A0A2K2DT27">
    <property type="interactions" value="381"/>
</dbReference>
<reference evidence="9" key="3">
    <citation type="submission" date="2018-08" db="UniProtKB">
        <authorList>
            <consortium name="EnsemblPlants"/>
        </authorList>
    </citation>
    <scope>IDENTIFICATION</scope>
    <source>
        <strain evidence="9">cv. Bd21</strain>
    </source>
</reference>
<dbReference type="GO" id="GO:0003714">
    <property type="term" value="F:transcription corepressor activity"/>
    <property type="evidence" value="ECO:0000318"/>
    <property type="project" value="GO_Central"/>
</dbReference>
<feature type="compositionally biased region" description="Basic residues" evidence="5">
    <location>
        <begin position="1"/>
        <end position="15"/>
    </location>
</feature>
<feature type="domain" description="DUF7650" evidence="6">
    <location>
        <begin position="378"/>
        <end position="463"/>
    </location>
</feature>
<dbReference type="RefSeq" id="XP_024312675.1">
    <property type="nucleotide sequence ID" value="XM_024456907.1"/>
</dbReference>
<dbReference type="OrthoDB" id="1939398at2759"/>
<evidence type="ECO:0000256" key="2">
    <source>
        <dbReference type="ARBA" id="ARBA00023015"/>
    </source>
</evidence>